<protein>
    <submittedName>
        <fullName evidence="1">Uncharacterized protein</fullName>
    </submittedName>
</protein>
<accession>A0A1Q9E9I3</accession>
<name>A0A1Q9E9I3_SYMMI</name>
<dbReference type="AlphaFoldDB" id="A0A1Q9E9I3"/>
<dbReference type="InterPro" id="IPR015943">
    <property type="entry name" value="WD40/YVTN_repeat-like_dom_sf"/>
</dbReference>
<dbReference type="Gene3D" id="2.130.10.10">
    <property type="entry name" value="YVTN repeat-like/Quinoprotein amine dehydrogenase"/>
    <property type="match status" value="1"/>
</dbReference>
<reference evidence="1 2" key="1">
    <citation type="submission" date="2016-02" db="EMBL/GenBank/DDBJ databases">
        <title>Genome analysis of coral dinoflagellate symbionts highlights evolutionary adaptations to a symbiotic lifestyle.</title>
        <authorList>
            <person name="Aranda M."/>
            <person name="Li Y."/>
            <person name="Liew Y.J."/>
            <person name="Baumgarten S."/>
            <person name="Simakov O."/>
            <person name="Wilson M."/>
            <person name="Piel J."/>
            <person name="Ashoor H."/>
            <person name="Bougouffa S."/>
            <person name="Bajic V.B."/>
            <person name="Ryu T."/>
            <person name="Ravasi T."/>
            <person name="Bayer T."/>
            <person name="Micklem G."/>
            <person name="Kim H."/>
            <person name="Bhak J."/>
            <person name="Lajeunesse T.C."/>
            <person name="Voolstra C.R."/>
        </authorList>
    </citation>
    <scope>NUCLEOTIDE SEQUENCE [LARGE SCALE GENOMIC DNA]</scope>
    <source>
        <strain evidence="1 2">CCMP2467</strain>
    </source>
</reference>
<evidence type="ECO:0000313" key="2">
    <source>
        <dbReference type="Proteomes" id="UP000186817"/>
    </source>
</evidence>
<keyword evidence="2" id="KW-1185">Reference proteome</keyword>
<dbReference type="InterPro" id="IPR011047">
    <property type="entry name" value="Quinoprotein_ADH-like_sf"/>
</dbReference>
<sequence>MHCTDPFQLLPQQAGALKKNSSPTKSKAKFKIVVRHTKVMTVDAAAAFVLPLPNLEARRADALTGAHAAAHSFQHLRYQPLQAYSVGCTSGLALSSLGLAASARQTRRRTRLARLAASRSFAPPRTTRPDDGRHWETSVCHIGPASTEPKKLRVVGYEASGIQAMSLSDETLFVGAAGRVRAMDVSSGGHAGEFAEGSHMPHETKELWSGFADGQRLIVAGRSDGKLVGWRCGLTTATLAFNSHSQQGQPITGLVESEGLLASSTADGTIHFWNVADIANDTINLERTETTCGKPVLCLASGQGAIYAGCEDGSVFRISGGSDPEEVFKSDGPVTALACGPASGSLILGHVDGRMVQTLEDGTPLEMAAFHTDQVRFLQKLSRGVLSIAADGRLGFWEEDEGSIQPQWGFRGLPARTIAAADDTQIFLTCFINSHTPGNRVLDSSWKRSDTDFDEVAPACEAILQVSL</sequence>
<evidence type="ECO:0000313" key="1">
    <source>
        <dbReference type="EMBL" id="OLQ04080.1"/>
    </source>
</evidence>
<dbReference type="OMA" id="TCFINSH"/>
<dbReference type="Proteomes" id="UP000186817">
    <property type="component" value="Unassembled WGS sequence"/>
</dbReference>
<dbReference type="OrthoDB" id="420313at2759"/>
<gene>
    <name evidence="1" type="ORF">AK812_SmicGene12916</name>
</gene>
<dbReference type="EMBL" id="LSRX01000219">
    <property type="protein sequence ID" value="OLQ04080.1"/>
    <property type="molecule type" value="Genomic_DNA"/>
</dbReference>
<organism evidence="1 2">
    <name type="scientific">Symbiodinium microadriaticum</name>
    <name type="common">Dinoflagellate</name>
    <name type="synonym">Zooxanthella microadriatica</name>
    <dbReference type="NCBI Taxonomy" id="2951"/>
    <lineage>
        <taxon>Eukaryota</taxon>
        <taxon>Sar</taxon>
        <taxon>Alveolata</taxon>
        <taxon>Dinophyceae</taxon>
        <taxon>Suessiales</taxon>
        <taxon>Symbiodiniaceae</taxon>
        <taxon>Symbiodinium</taxon>
    </lineage>
</organism>
<dbReference type="SUPFAM" id="SSF50998">
    <property type="entry name" value="Quinoprotein alcohol dehydrogenase-like"/>
    <property type="match status" value="1"/>
</dbReference>
<proteinExistence type="predicted"/>
<comment type="caution">
    <text evidence="1">The sequence shown here is derived from an EMBL/GenBank/DDBJ whole genome shotgun (WGS) entry which is preliminary data.</text>
</comment>